<accession>A0A6G5A9V6</accession>
<dbReference type="InterPro" id="IPR043502">
    <property type="entry name" value="DNA/RNA_pol_sf"/>
</dbReference>
<dbReference type="OrthoDB" id="6497288at2759"/>
<dbReference type="EMBL" id="GIKN01005509">
    <property type="protein sequence ID" value="NIE47782.1"/>
    <property type="molecule type" value="Transcribed_RNA"/>
</dbReference>
<proteinExistence type="predicted"/>
<dbReference type="AlphaFoldDB" id="A0A6G5A9V6"/>
<evidence type="ECO:0000313" key="2">
    <source>
        <dbReference type="EMBL" id="NIE47782.1"/>
    </source>
</evidence>
<sequence length="349" mass="39867">MEKAYDTTWRFGILRDLSHIGIHGNMFSVIESYLSDRTFRVRVSNVLSRTFVQETGVPQGGVLSCTLFIIKMNSLRLYIPRNIFYSTYVDDVQIGFQSCSLGICERQVQLALNKVSKWADENGFKLNPQKSTCVLFSRKRGLHPDPELVVKGERLPVNTEHKFLGIILDAKLTFVPHIKHLKNKCLKTMNILKVLSRTTWGSDRKCLMNLYRSLIRSRLEYGAIVYHSATPSALKMLDPVHHQGIRLSTGAFRTSPVESLYVESDEWSLHLQRTYSSFIYFLKVNANSEQPAYSTINDLSSSQLFYNRPAMARPFSLRVRDLAEETDVPLLEYHLSPPLCGSRHGSGRL</sequence>
<dbReference type="InterPro" id="IPR000477">
    <property type="entry name" value="RT_dom"/>
</dbReference>
<dbReference type="PROSITE" id="PS50878">
    <property type="entry name" value="RT_POL"/>
    <property type="match status" value="1"/>
</dbReference>
<name>A0A6G5A9V6_RHIMP</name>
<evidence type="ECO:0000259" key="1">
    <source>
        <dbReference type="PROSITE" id="PS50878"/>
    </source>
</evidence>
<organism evidence="2">
    <name type="scientific">Rhipicephalus microplus</name>
    <name type="common">Cattle tick</name>
    <name type="synonym">Boophilus microplus</name>
    <dbReference type="NCBI Taxonomy" id="6941"/>
    <lineage>
        <taxon>Eukaryota</taxon>
        <taxon>Metazoa</taxon>
        <taxon>Ecdysozoa</taxon>
        <taxon>Arthropoda</taxon>
        <taxon>Chelicerata</taxon>
        <taxon>Arachnida</taxon>
        <taxon>Acari</taxon>
        <taxon>Parasitiformes</taxon>
        <taxon>Ixodida</taxon>
        <taxon>Ixodoidea</taxon>
        <taxon>Ixodidae</taxon>
        <taxon>Rhipicephalinae</taxon>
        <taxon>Rhipicephalus</taxon>
        <taxon>Boophilus</taxon>
    </lineage>
</organism>
<dbReference type="SUPFAM" id="SSF56672">
    <property type="entry name" value="DNA/RNA polymerases"/>
    <property type="match status" value="1"/>
</dbReference>
<dbReference type="PANTHER" id="PTHR33332">
    <property type="entry name" value="REVERSE TRANSCRIPTASE DOMAIN-CONTAINING PROTEIN"/>
    <property type="match status" value="1"/>
</dbReference>
<dbReference type="Pfam" id="PF00078">
    <property type="entry name" value="RVT_1"/>
    <property type="match status" value="1"/>
</dbReference>
<reference evidence="2" key="1">
    <citation type="submission" date="2020-03" db="EMBL/GenBank/DDBJ databases">
        <title>A transcriptome and proteome of the tick Rhipicephalus microplus shaped by the genetic composition of its hosts and developmental stage.</title>
        <authorList>
            <person name="Garcia G.R."/>
            <person name="Ribeiro J.M.C."/>
            <person name="Maruyama S.R."/>
            <person name="Gardinasse L.G."/>
            <person name="Nelson K."/>
            <person name="Ferreira B.R."/>
            <person name="Andrade T.G."/>
            <person name="Santos I.K.F.M."/>
        </authorList>
    </citation>
    <scope>NUCLEOTIDE SEQUENCE</scope>
    <source>
        <strain evidence="2">NSGR</strain>
        <tissue evidence="2">Salivary glands</tissue>
    </source>
</reference>
<protein>
    <submittedName>
        <fullName evidence="2">Putative tick transposon</fullName>
    </submittedName>
</protein>
<dbReference type="GO" id="GO:0071897">
    <property type="term" value="P:DNA biosynthetic process"/>
    <property type="evidence" value="ECO:0007669"/>
    <property type="project" value="UniProtKB-ARBA"/>
</dbReference>
<feature type="domain" description="Reverse transcriptase" evidence="1">
    <location>
        <begin position="1"/>
        <end position="168"/>
    </location>
</feature>